<gene>
    <name evidence="1" type="ORF">A9306_01590</name>
</gene>
<protein>
    <submittedName>
        <fullName evidence="1">Uncharacterized protein</fullName>
    </submittedName>
</protein>
<keyword evidence="2" id="KW-1185">Reference proteome</keyword>
<comment type="caution">
    <text evidence="1">The sequence shown here is derived from an EMBL/GenBank/DDBJ whole genome shotgun (WGS) entry which is preliminary data.</text>
</comment>
<proteinExistence type="predicted"/>
<name>A0A1B8QA42_9GAMM</name>
<dbReference type="Proteomes" id="UP000092616">
    <property type="component" value="Unassembled WGS sequence"/>
</dbReference>
<accession>A0A1B8QA42</accession>
<reference evidence="1 2" key="1">
    <citation type="submission" date="2016-06" db="EMBL/GenBank/DDBJ databases">
        <title>Draft genome of Moraxella atlantae CCUG 59586.</title>
        <authorList>
            <person name="Salva-Serra F."/>
            <person name="Engstrom-Jakobsson H."/>
            <person name="Thorell K."/>
            <person name="Gonzales-Siles L."/>
            <person name="Karlsson R."/>
            <person name="Boulund F."/>
            <person name="Engstrand L."/>
            <person name="Kristiansson E."/>
            <person name="Moore E."/>
        </authorList>
    </citation>
    <scope>NUCLEOTIDE SEQUENCE [LARGE SCALE GENOMIC DNA]</scope>
    <source>
        <strain evidence="1 2">CCUG 59586</strain>
    </source>
</reference>
<organism evidence="1 2">
    <name type="scientific">Faucicola atlantae</name>
    <dbReference type="NCBI Taxonomy" id="34059"/>
    <lineage>
        <taxon>Bacteria</taxon>
        <taxon>Pseudomonadati</taxon>
        <taxon>Pseudomonadota</taxon>
        <taxon>Gammaproteobacteria</taxon>
        <taxon>Moraxellales</taxon>
        <taxon>Moraxellaceae</taxon>
        <taxon>Faucicola</taxon>
    </lineage>
</organism>
<dbReference type="AlphaFoldDB" id="A0A1B8QA42"/>
<sequence>MIEQISNNTLWQDRYQALILPVPTSGVLRHRALLKSQALYPSHASRYRTACQRGELALGGVLVHDVERDLAGVGVSPALSKPKFIVDVAVTEFAENAPHLSAIEQALATFAPILYDWARYGGVRRVALLANDALMLPANTTFDDTILPLLEKYLQPTRTLNLWVYR</sequence>
<dbReference type="RefSeq" id="WP_067338426.1">
    <property type="nucleotide sequence ID" value="NZ_LZNA01000067.1"/>
</dbReference>
<evidence type="ECO:0000313" key="2">
    <source>
        <dbReference type="Proteomes" id="UP000092616"/>
    </source>
</evidence>
<evidence type="ECO:0000313" key="1">
    <source>
        <dbReference type="EMBL" id="OBX75942.1"/>
    </source>
</evidence>
<dbReference type="EMBL" id="LZNA01000067">
    <property type="protein sequence ID" value="OBX75942.1"/>
    <property type="molecule type" value="Genomic_DNA"/>
</dbReference>